<evidence type="ECO:0000313" key="1">
    <source>
        <dbReference type="EMBL" id="GMM35412.1"/>
    </source>
</evidence>
<sequence>MKLFKIVDKKLGNFCERILSEFFNNTSELKESFNIDSESKDFLTIFEEKATEKELGFIAASGDVQDEFWKVLEKIQV</sequence>
<comment type="caution">
    <text evidence="1">The sequence shown here is derived from an EMBL/GenBank/DDBJ whole genome shotgun (WGS) entry which is preliminary data.</text>
</comment>
<dbReference type="EMBL" id="BTFZ01000006">
    <property type="protein sequence ID" value="GMM35412.1"/>
    <property type="molecule type" value="Genomic_DNA"/>
</dbReference>
<accession>A0AAV5QKU1</accession>
<evidence type="ECO:0000313" key="2">
    <source>
        <dbReference type="Proteomes" id="UP001360560"/>
    </source>
</evidence>
<reference evidence="1 2" key="1">
    <citation type="journal article" date="2023" name="Elife">
        <title>Identification of key yeast species and microbe-microbe interactions impacting larval growth of Drosophila in the wild.</title>
        <authorList>
            <person name="Mure A."/>
            <person name="Sugiura Y."/>
            <person name="Maeda R."/>
            <person name="Honda K."/>
            <person name="Sakurai N."/>
            <person name="Takahashi Y."/>
            <person name="Watada M."/>
            <person name="Katoh T."/>
            <person name="Gotoh A."/>
            <person name="Gotoh Y."/>
            <person name="Taniguchi I."/>
            <person name="Nakamura K."/>
            <person name="Hayashi T."/>
            <person name="Katayama T."/>
            <person name="Uemura T."/>
            <person name="Hattori Y."/>
        </authorList>
    </citation>
    <scope>NUCLEOTIDE SEQUENCE [LARGE SCALE GENOMIC DNA]</scope>
    <source>
        <strain evidence="1 2">SC-9</strain>
    </source>
</reference>
<name>A0AAV5QKU1_9ASCO</name>
<keyword evidence="2" id="KW-1185">Reference proteome</keyword>
<dbReference type="AlphaFoldDB" id="A0AAV5QKU1"/>
<gene>
    <name evidence="1" type="ORF">DASC09_027370</name>
</gene>
<organism evidence="1 2">
    <name type="scientific">Saccharomycopsis crataegensis</name>
    <dbReference type="NCBI Taxonomy" id="43959"/>
    <lineage>
        <taxon>Eukaryota</taxon>
        <taxon>Fungi</taxon>
        <taxon>Dikarya</taxon>
        <taxon>Ascomycota</taxon>
        <taxon>Saccharomycotina</taxon>
        <taxon>Saccharomycetes</taxon>
        <taxon>Saccharomycopsidaceae</taxon>
        <taxon>Saccharomycopsis</taxon>
    </lineage>
</organism>
<dbReference type="Proteomes" id="UP001360560">
    <property type="component" value="Unassembled WGS sequence"/>
</dbReference>
<proteinExistence type="predicted"/>
<protein>
    <submittedName>
        <fullName evidence="1">Uncharacterized protein</fullName>
    </submittedName>
</protein>
<dbReference type="GeneID" id="90073391"/>
<dbReference type="RefSeq" id="XP_064852412.1">
    <property type="nucleotide sequence ID" value="XM_064996340.1"/>
</dbReference>